<comment type="pathway">
    <text evidence="5 8">Amino-acid biosynthesis; L-homocysteine biosynthesis; L-homocysteine from S-adenosyl-L-homocysteine: step 1/1.</text>
</comment>
<keyword evidence="3 5" id="KW-0378">Hydrolase</keyword>
<feature type="binding site" evidence="5 7">
    <location>
        <position position="244"/>
    </location>
    <ligand>
        <name>NAD(+)</name>
        <dbReference type="ChEBI" id="CHEBI:57540"/>
    </ligand>
</feature>
<dbReference type="SMART" id="SM00996">
    <property type="entry name" value="AdoHcyase"/>
    <property type="match status" value="1"/>
</dbReference>
<feature type="binding site" evidence="5 6">
    <location>
        <position position="60"/>
    </location>
    <ligand>
        <name>substrate</name>
    </ligand>
</feature>
<evidence type="ECO:0000256" key="7">
    <source>
        <dbReference type="PIRSR" id="PIRSR001109-2"/>
    </source>
</evidence>
<evidence type="ECO:0000313" key="11">
    <source>
        <dbReference type="EMBL" id="WNZ26815.1"/>
    </source>
</evidence>
<evidence type="ECO:0000256" key="1">
    <source>
        <dbReference type="ARBA" id="ARBA00007122"/>
    </source>
</evidence>
<dbReference type="SUPFAM" id="SSF51735">
    <property type="entry name" value="NAD(P)-binding Rossmann-fold domains"/>
    <property type="match status" value="1"/>
</dbReference>
<comment type="similarity">
    <text evidence="1 5 9">Belongs to the adenosylhomocysteinase family.</text>
</comment>
<protein>
    <recommendedName>
        <fullName evidence="5">Adenosylhomocysteinase</fullName>
        <ecNumber evidence="5">3.13.2.1</ecNumber>
    </recommendedName>
    <alternativeName>
        <fullName evidence="5">S-adenosyl-L-homocysteine hydrolase</fullName>
        <shortName evidence="5">AdoHcyase</shortName>
    </alternativeName>
</protein>
<dbReference type="InterPro" id="IPR015878">
    <property type="entry name" value="Ado_hCys_hydrolase_NAD-bd"/>
</dbReference>
<evidence type="ECO:0000256" key="3">
    <source>
        <dbReference type="ARBA" id="ARBA00022801"/>
    </source>
</evidence>
<evidence type="ECO:0000256" key="5">
    <source>
        <dbReference type="HAMAP-Rule" id="MF_00563"/>
    </source>
</evidence>
<evidence type="ECO:0000256" key="2">
    <source>
        <dbReference type="ARBA" id="ARBA00022563"/>
    </source>
</evidence>
<dbReference type="PANTHER" id="PTHR23420">
    <property type="entry name" value="ADENOSYLHOMOCYSTEINASE"/>
    <property type="match status" value="1"/>
</dbReference>
<feature type="binding site" evidence="5">
    <location>
        <position position="279"/>
    </location>
    <ligand>
        <name>NAD(+)</name>
        <dbReference type="ChEBI" id="CHEBI:57540"/>
    </ligand>
</feature>
<dbReference type="PIRSF" id="PIRSF001109">
    <property type="entry name" value="Ad_hcy_hydrolase"/>
    <property type="match status" value="1"/>
</dbReference>
<dbReference type="Pfam" id="PF00670">
    <property type="entry name" value="AdoHcyase_NAD"/>
    <property type="match status" value="1"/>
</dbReference>
<dbReference type="Gene3D" id="3.40.50.1480">
    <property type="entry name" value="Adenosylhomocysteinase-like"/>
    <property type="match status" value="1"/>
</dbReference>
<dbReference type="InterPro" id="IPR000043">
    <property type="entry name" value="Adenosylhomocysteinase-like"/>
</dbReference>
<dbReference type="GO" id="GO:0071269">
    <property type="term" value="P:L-homocysteine biosynthetic process"/>
    <property type="evidence" value="ECO:0007669"/>
    <property type="project" value="UniProtKB-UniRule"/>
</dbReference>
<dbReference type="EC" id="3.13.2.1" evidence="5"/>
<feature type="binding site" evidence="5 6">
    <location>
        <position position="132"/>
    </location>
    <ligand>
        <name>substrate</name>
    </ligand>
</feature>
<dbReference type="GO" id="GO:0005829">
    <property type="term" value="C:cytosol"/>
    <property type="evidence" value="ECO:0007669"/>
    <property type="project" value="TreeGrafter"/>
</dbReference>
<dbReference type="GO" id="GO:0004013">
    <property type="term" value="F:adenosylhomocysteinase activity"/>
    <property type="evidence" value="ECO:0007669"/>
    <property type="project" value="UniProtKB-UniRule"/>
</dbReference>
<dbReference type="GO" id="GO:0033353">
    <property type="term" value="P:S-adenosylmethionine cycle"/>
    <property type="evidence" value="ECO:0007669"/>
    <property type="project" value="TreeGrafter"/>
</dbReference>
<dbReference type="CDD" id="cd00401">
    <property type="entry name" value="SAHH"/>
    <property type="match status" value="1"/>
</dbReference>
<gene>
    <name evidence="5" type="primary">ahcY</name>
    <name evidence="11" type="ORF">HJG54_26495</name>
</gene>
<keyword evidence="4 5" id="KW-0520">NAD</keyword>
<feature type="binding site" evidence="5 6">
    <location>
        <position position="191"/>
    </location>
    <ligand>
        <name>substrate</name>
    </ligand>
</feature>
<comment type="catalytic activity">
    <reaction evidence="5 8">
        <text>S-adenosyl-L-homocysteine + H2O = L-homocysteine + adenosine</text>
        <dbReference type="Rhea" id="RHEA:21708"/>
        <dbReference type="ChEBI" id="CHEBI:15377"/>
        <dbReference type="ChEBI" id="CHEBI:16335"/>
        <dbReference type="ChEBI" id="CHEBI:57856"/>
        <dbReference type="ChEBI" id="CHEBI:58199"/>
        <dbReference type="EC" id="3.13.2.1"/>
    </reaction>
</comment>
<dbReference type="EMBL" id="CP053586">
    <property type="protein sequence ID" value="WNZ26815.1"/>
    <property type="molecule type" value="Genomic_DNA"/>
</dbReference>
<feature type="binding site" evidence="5 7">
    <location>
        <begin position="158"/>
        <end position="160"/>
    </location>
    <ligand>
        <name>NAD(+)</name>
        <dbReference type="ChEBI" id="CHEBI:57540"/>
    </ligand>
</feature>
<evidence type="ECO:0000256" key="6">
    <source>
        <dbReference type="PIRSR" id="PIRSR001109-1"/>
    </source>
</evidence>
<dbReference type="Gene3D" id="3.40.50.720">
    <property type="entry name" value="NAD(P)-binding Rossmann-like Domain"/>
    <property type="match status" value="1"/>
</dbReference>
<comment type="function">
    <text evidence="5">May play a key role in the regulation of the intracellular concentration of adenosylhomocysteine.</text>
</comment>
<comment type="cofactor">
    <cofactor evidence="5 7 8">
        <name>NAD(+)</name>
        <dbReference type="ChEBI" id="CHEBI:57540"/>
    </cofactor>
    <text evidence="5 7 8">Binds 1 NAD(+) per subunit.</text>
</comment>
<feature type="binding site" evidence="5">
    <location>
        <position position="192"/>
    </location>
    <ligand>
        <name>NAD(+)</name>
        <dbReference type="ChEBI" id="CHEBI:57540"/>
    </ligand>
</feature>
<dbReference type="PROSITE" id="PS00739">
    <property type="entry name" value="ADOHCYASE_2"/>
    <property type="match status" value="1"/>
</dbReference>
<dbReference type="InterPro" id="IPR042172">
    <property type="entry name" value="Adenosylhomocyst_ase-like_sf"/>
</dbReference>
<feature type="binding site" evidence="7">
    <location>
        <begin position="223"/>
        <end position="228"/>
    </location>
    <ligand>
        <name>NAD(+)</name>
        <dbReference type="ChEBI" id="CHEBI:57540"/>
    </ligand>
</feature>
<name>A0AA96WKK7_9CYAN</name>
<dbReference type="InterPro" id="IPR036291">
    <property type="entry name" value="NAD(P)-bd_dom_sf"/>
</dbReference>
<reference evidence="11" key="1">
    <citation type="submission" date="2020-05" db="EMBL/GenBank/DDBJ databases">
        <authorList>
            <person name="Zhu T."/>
            <person name="Keshari N."/>
            <person name="Lu X."/>
        </authorList>
    </citation>
    <scope>NUCLEOTIDE SEQUENCE</scope>
    <source>
        <strain evidence="11">NK1-12</strain>
    </source>
</reference>
<dbReference type="SMART" id="SM00997">
    <property type="entry name" value="AdoHcyase_NAD"/>
    <property type="match status" value="1"/>
</dbReference>
<dbReference type="PANTHER" id="PTHR23420:SF0">
    <property type="entry name" value="ADENOSYLHOMOCYSTEINASE"/>
    <property type="match status" value="1"/>
</dbReference>
<dbReference type="Pfam" id="PF05221">
    <property type="entry name" value="AdoHcyase"/>
    <property type="match status" value="2"/>
</dbReference>
<dbReference type="NCBIfam" id="NF004005">
    <property type="entry name" value="PRK05476.2-3"/>
    <property type="match status" value="1"/>
</dbReference>
<feature type="binding site" evidence="5 6">
    <location>
        <position position="157"/>
    </location>
    <ligand>
        <name>substrate</name>
    </ligand>
</feature>
<evidence type="ECO:0000256" key="8">
    <source>
        <dbReference type="RuleBase" id="RU000548"/>
    </source>
</evidence>
<dbReference type="NCBIfam" id="TIGR00936">
    <property type="entry name" value="ahcY"/>
    <property type="match status" value="1"/>
</dbReference>
<dbReference type="SUPFAM" id="SSF52283">
    <property type="entry name" value="Formate/glycerate dehydrogenase catalytic domain-like"/>
    <property type="match status" value="1"/>
</dbReference>
<comment type="subcellular location">
    <subcellularLocation>
        <location evidence="5">Cytoplasm</location>
    </subcellularLocation>
</comment>
<organism evidence="11">
    <name type="scientific">Leptolyngbya sp. NK1-12</name>
    <dbReference type="NCBI Taxonomy" id="2547451"/>
    <lineage>
        <taxon>Bacteria</taxon>
        <taxon>Bacillati</taxon>
        <taxon>Cyanobacteriota</taxon>
        <taxon>Cyanophyceae</taxon>
        <taxon>Leptolyngbyales</taxon>
        <taxon>Leptolyngbyaceae</taxon>
        <taxon>Leptolyngbya group</taxon>
        <taxon>Leptolyngbya</taxon>
    </lineage>
</organism>
<evidence type="ECO:0000256" key="9">
    <source>
        <dbReference type="RuleBase" id="RU004166"/>
    </source>
</evidence>
<evidence type="ECO:0000256" key="4">
    <source>
        <dbReference type="ARBA" id="ARBA00023027"/>
    </source>
</evidence>
<feature type="binding site" evidence="5 6">
    <location>
        <position position="187"/>
    </location>
    <ligand>
        <name>substrate</name>
    </ligand>
</feature>
<feature type="binding site" evidence="7">
    <location>
        <position position="354"/>
    </location>
    <ligand>
        <name>NAD(+)</name>
        <dbReference type="ChEBI" id="CHEBI:57540"/>
    </ligand>
</feature>
<feature type="domain" description="S-adenosyl-L-homocysteine hydrolase NAD binding" evidence="10">
    <location>
        <begin position="192"/>
        <end position="353"/>
    </location>
</feature>
<keyword evidence="2 5" id="KW-0554">One-carbon metabolism</keyword>
<dbReference type="HAMAP" id="MF_00563">
    <property type="entry name" value="AdoHcyase"/>
    <property type="match status" value="1"/>
</dbReference>
<sequence length="425" mass="46109">MMSTITQVKHDVKDLSLAPIGKQRIEWAGREMPVLRQIQDRFAQEKPLAGIRLVACCHVTTETAHLAIALKNAGADALLIASNPLSTQDDVAASLVVDYGISVFAIKGEDNETYHRHVRTALDHKPNVIIDDGSDVVATLIQERQNQLPDLIGSTEETTTGIVRLKAMLADGVLTFPAMNVNDAETKHFFDNRYGTGQSTLDGVIRATNILLAGKAVVVAGYGWCGKGTAMRARGLGANVIVTEIDPVKAIEAAMDGFRVLPMALAAPLGDLFITVTGNKHVIRKEHFEVMKDGAIVCNSGHFDIEIDLKSLKEMASEVKTVRNFTEEYRLTNGKSVVVLGEGRLVNLAAAEGHPSAVMDMSFANQALACEYLVKNKGKLEPGIHSIPEELDREIARLKLQAMGIAIDSLTAEQIEYINSWTMGT</sequence>
<dbReference type="AlphaFoldDB" id="A0AA96WKK7"/>
<dbReference type="GO" id="GO:0006730">
    <property type="term" value="P:one-carbon metabolic process"/>
    <property type="evidence" value="ECO:0007669"/>
    <property type="project" value="UniProtKB-UniRule"/>
</dbReference>
<evidence type="ECO:0000259" key="10">
    <source>
        <dbReference type="SMART" id="SM00997"/>
    </source>
</evidence>
<dbReference type="PROSITE" id="PS00738">
    <property type="entry name" value="ADOHCYASE_1"/>
    <property type="match status" value="1"/>
</dbReference>
<keyword evidence="5" id="KW-0963">Cytoplasm</keyword>
<feature type="binding site" evidence="5">
    <location>
        <begin position="221"/>
        <end position="226"/>
    </location>
    <ligand>
        <name>NAD(+)</name>
        <dbReference type="ChEBI" id="CHEBI:57540"/>
    </ligand>
</feature>
<dbReference type="InterPro" id="IPR020082">
    <property type="entry name" value="S-Ado-L-homoCys_hydrolase_CS"/>
</dbReference>
<feature type="binding site" evidence="5 7">
    <location>
        <position position="347"/>
    </location>
    <ligand>
        <name>NAD(+)</name>
        <dbReference type="ChEBI" id="CHEBI:57540"/>
    </ligand>
</feature>
<proteinExistence type="inferred from homology"/>
<feature type="binding site" evidence="5 7">
    <location>
        <begin position="300"/>
        <end position="302"/>
    </location>
    <ligand>
        <name>NAD(+)</name>
        <dbReference type="ChEBI" id="CHEBI:57540"/>
    </ligand>
</feature>
<accession>A0AA96WKK7</accession>
<dbReference type="FunFam" id="3.40.50.720:FF:000004">
    <property type="entry name" value="Adenosylhomocysteinase"/>
    <property type="match status" value="1"/>
</dbReference>